<evidence type="ECO:0000313" key="3">
    <source>
        <dbReference type="Proteomes" id="UP000253729"/>
    </source>
</evidence>
<evidence type="ECO:0000259" key="1">
    <source>
        <dbReference type="PROSITE" id="PS50075"/>
    </source>
</evidence>
<proteinExistence type="predicted"/>
<organism evidence="2 3">
    <name type="scientific">Aspergillus welwitschiae</name>
    <dbReference type="NCBI Taxonomy" id="1341132"/>
    <lineage>
        <taxon>Eukaryota</taxon>
        <taxon>Fungi</taxon>
        <taxon>Dikarya</taxon>
        <taxon>Ascomycota</taxon>
        <taxon>Pezizomycotina</taxon>
        <taxon>Eurotiomycetes</taxon>
        <taxon>Eurotiomycetidae</taxon>
        <taxon>Eurotiales</taxon>
        <taxon>Aspergillaceae</taxon>
        <taxon>Aspergillus</taxon>
        <taxon>Aspergillus subgen. Circumdati</taxon>
    </lineage>
</organism>
<dbReference type="SUPFAM" id="SSF47336">
    <property type="entry name" value="ACP-like"/>
    <property type="match status" value="1"/>
</dbReference>
<dbReference type="EMBL" id="KZ852034">
    <property type="protein sequence ID" value="RDH37851.1"/>
    <property type="molecule type" value="Genomic_DNA"/>
</dbReference>
<dbReference type="STRING" id="1341132.A0A3F3QFA3"/>
<name>A0A3F3QFA3_9EURO</name>
<evidence type="ECO:0000313" key="2">
    <source>
        <dbReference type="EMBL" id="RDH37851.1"/>
    </source>
</evidence>
<feature type="domain" description="Carrier" evidence="1">
    <location>
        <begin position="74"/>
        <end position="152"/>
    </location>
</feature>
<gene>
    <name evidence="2" type="ORF">BDQ94DRAFT_166106</name>
</gene>
<dbReference type="Proteomes" id="UP000253729">
    <property type="component" value="Unassembled WGS sequence"/>
</dbReference>
<sequence length="155" mass="16873">MIIFYPTTYDKPTNQNNSVSASARHMPNRVIPDLTINLPQQFLTAAPGYAKTSVCRSFATSAAKASPETLNTPQSVALLAQETWKKPLSLVLRSVDDEIDVSLPLAQLSLDSMVAVEMHAWWKQLFGLDTSVLEMLSIGTLKKLGKQAADGLLGL</sequence>
<reference evidence="2 3" key="1">
    <citation type="submission" date="2018-07" db="EMBL/GenBank/DDBJ databases">
        <title>The genomes of Aspergillus section Nigri reveals drivers in fungal speciation.</title>
        <authorList>
            <consortium name="DOE Joint Genome Institute"/>
            <person name="Vesth T.C."/>
            <person name="Nybo J."/>
            <person name="Theobald S."/>
            <person name="Brandl J."/>
            <person name="Frisvad J.C."/>
            <person name="Nielsen K.F."/>
            <person name="Lyhne E.K."/>
            <person name="Kogle M.E."/>
            <person name="Kuo A."/>
            <person name="Riley R."/>
            <person name="Clum A."/>
            <person name="Nolan M."/>
            <person name="Lipzen A."/>
            <person name="Salamov A."/>
            <person name="Henrissat B."/>
            <person name="Wiebenga A."/>
            <person name="De vries R.P."/>
            <person name="Grigoriev I.V."/>
            <person name="Mortensen U.H."/>
            <person name="Andersen M.R."/>
            <person name="Baker S.E."/>
        </authorList>
    </citation>
    <scope>NUCLEOTIDE SEQUENCE [LARGE SCALE GENOMIC DNA]</scope>
    <source>
        <strain evidence="2 3">CBS 139.54b</strain>
    </source>
</reference>
<dbReference type="Gene3D" id="1.10.1200.10">
    <property type="entry name" value="ACP-like"/>
    <property type="match status" value="1"/>
</dbReference>
<dbReference type="PROSITE" id="PS50075">
    <property type="entry name" value="CARRIER"/>
    <property type="match status" value="1"/>
</dbReference>
<dbReference type="InterPro" id="IPR036736">
    <property type="entry name" value="ACP-like_sf"/>
</dbReference>
<dbReference type="AlphaFoldDB" id="A0A3F3QFA3"/>
<dbReference type="GeneID" id="38138827"/>
<dbReference type="Pfam" id="PF00550">
    <property type="entry name" value="PP-binding"/>
    <property type="match status" value="1"/>
</dbReference>
<protein>
    <recommendedName>
        <fullName evidence="1">Carrier domain-containing protein</fullName>
    </recommendedName>
</protein>
<keyword evidence="3" id="KW-1185">Reference proteome</keyword>
<dbReference type="RefSeq" id="XP_026630873.1">
    <property type="nucleotide sequence ID" value="XM_026770471.1"/>
</dbReference>
<dbReference type="InterPro" id="IPR009081">
    <property type="entry name" value="PP-bd_ACP"/>
</dbReference>
<accession>A0A3F3QFA3</accession>